<keyword evidence="5" id="KW-1185">Reference proteome</keyword>
<keyword evidence="3" id="KW-0732">Signal</keyword>
<comment type="subunit">
    <text evidence="1">Homodimer.</text>
</comment>
<dbReference type="SUPFAM" id="SSF56925">
    <property type="entry name" value="OMPA-like"/>
    <property type="match status" value="1"/>
</dbReference>
<dbReference type="InterPro" id="IPR011250">
    <property type="entry name" value="OMP/PagP_B-barrel"/>
</dbReference>
<keyword evidence="1" id="KW-0472">Membrane</keyword>
<dbReference type="Proteomes" id="UP000583752">
    <property type="component" value="Unassembled WGS sequence"/>
</dbReference>
<feature type="chain" id="PRO_5032816655" description="Lipid A deacylase" evidence="3">
    <location>
        <begin position="27"/>
        <end position="186"/>
    </location>
</feature>
<comment type="catalytic activity">
    <reaction evidence="1">
        <text>a 3-(acyloxy)acyl derivative of bacterial toxin + H2O = a 3-hydroxyacyl derivative of bacterial toxin + a fatty acid + H(+)</text>
        <dbReference type="Rhea" id="RHEA:12032"/>
        <dbReference type="ChEBI" id="CHEBI:15377"/>
        <dbReference type="ChEBI" id="CHEBI:15378"/>
        <dbReference type="ChEBI" id="CHEBI:28868"/>
        <dbReference type="ChEBI" id="CHEBI:136853"/>
        <dbReference type="ChEBI" id="CHEBI:140675"/>
        <dbReference type="EC" id="3.1.1.77"/>
    </reaction>
</comment>
<feature type="site" description="Critical for activity" evidence="2">
    <location>
        <position position="165"/>
    </location>
</feature>
<dbReference type="AlphaFoldDB" id="A0A848HHL2"/>
<dbReference type="PIRSF" id="PIRSF029681">
    <property type="entry name" value="PagL"/>
    <property type="match status" value="1"/>
</dbReference>
<evidence type="ECO:0000313" key="5">
    <source>
        <dbReference type="Proteomes" id="UP000583752"/>
    </source>
</evidence>
<comment type="similarity">
    <text evidence="1">Belongs to the PagL family.</text>
</comment>
<dbReference type="EMBL" id="JABBGG010000005">
    <property type="protein sequence ID" value="NML61356.1"/>
    <property type="molecule type" value="Genomic_DNA"/>
</dbReference>
<gene>
    <name evidence="4" type="ORF">HHL21_09760</name>
</gene>
<name>A0A848HHL2_9BURK</name>
<dbReference type="GO" id="GO:0009279">
    <property type="term" value="C:cell outer membrane"/>
    <property type="evidence" value="ECO:0007669"/>
    <property type="project" value="UniProtKB-SubCell"/>
</dbReference>
<evidence type="ECO:0000313" key="4">
    <source>
        <dbReference type="EMBL" id="NML61356.1"/>
    </source>
</evidence>
<sequence>MLSAKSLVHISLATLVAAIVSSPATASDTMFDSASLEFGTTSKARMVRLGAQSQWDKRWFVSNGTHLSGYWDLSLAQWRGTAYRNVPGENQNITNLGFTPVFRFQADNKLGWYAEGGIGLNLLSKRYDNDGSELSTHFQFGDHVGAGYVFANRWDLGLKVQHFSNGGYKKPNDGVNFLVLKAARAF</sequence>
<comment type="subcellular location">
    <subcellularLocation>
        <location evidence="1">Cell outer membrane</location>
        <topology evidence="1">Multi-pass membrane protein</topology>
    </subcellularLocation>
</comment>
<feature type="signal peptide" evidence="3">
    <location>
        <begin position="1"/>
        <end position="26"/>
    </location>
</feature>
<dbReference type="Gene3D" id="2.40.160.20">
    <property type="match status" value="1"/>
</dbReference>
<keyword evidence="1" id="KW-0998">Cell outer membrane</keyword>
<evidence type="ECO:0000256" key="3">
    <source>
        <dbReference type="SAM" id="SignalP"/>
    </source>
</evidence>
<organism evidence="4 5">
    <name type="scientific">Massilia polaris</name>
    <dbReference type="NCBI Taxonomy" id="2728846"/>
    <lineage>
        <taxon>Bacteria</taxon>
        <taxon>Pseudomonadati</taxon>
        <taxon>Pseudomonadota</taxon>
        <taxon>Betaproteobacteria</taxon>
        <taxon>Burkholderiales</taxon>
        <taxon>Oxalobacteraceae</taxon>
        <taxon>Telluria group</taxon>
        <taxon>Massilia</taxon>
    </lineage>
</organism>
<evidence type="ECO:0000256" key="2">
    <source>
        <dbReference type="PIRSR" id="PIRSR029681-2"/>
    </source>
</evidence>
<dbReference type="GO" id="GO:0050528">
    <property type="term" value="F:acyloxyacyl hydrolase activity"/>
    <property type="evidence" value="ECO:0007669"/>
    <property type="project" value="UniProtKB-EC"/>
</dbReference>
<evidence type="ECO:0000256" key="1">
    <source>
        <dbReference type="PIRNR" id="PIRNR029681"/>
    </source>
</evidence>
<proteinExistence type="inferred from homology"/>
<accession>A0A848HHL2</accession>
<dbReference type="InterPro" id="IPR018550">
    <property type="entry name" value="Lipid-A_deacylase-rel"/>
</dbReference>
<reference evidence="4 5" key="1">
    <citation type="submission" date="2020-04" db="EMBL/GenBank/DDBJ databases">
        <title>Massilia sp. RP-1-19 isolated from soil.</title>
        <authorList>
            <person name="Dahal R.H."/>
        </authorList>
    </citation>
    <scope>NUCLEOTIDE SEQUENCE [LARGE SCALE GENOMIC DNA]</scope>
    <source>
        <strain evidence="4 5">RP-1-19</strain>
    </source>
</reference>
<dbReference type="Pfam" id="PF09411">
    <property type="entry name" value="PagL"/>
    <property type="match status" value="1"/>
</dbReference>
<dbReference type="RefSeq" id="WP_169465208.1">
    <property type="nucleotide sequence ID" value="NZ_JABBGG010000005.1"/>
</dbReference>
<protein>
    <recommendedName>
        <fullName evidence="1">Lipid A deacylase</fullName>
        <ecNumber evidence="1">3.1.1.77</ecNumber>
    </recommendedName>
    <alternativeName>
        <fullName evidence="1">LPS 3-O-deacylase</fullName>
    </alternativeName>
    <alternativeName>
        <fullName evidence="1">Outer membrane enzyme</fullName>
    </alternativeName>
</protein>
<comment type="function">
    <text evidence="1">Has lipid A 3-O-deacylase activity. Hydrolyzes the ester bond at the 3 position of lipid A, a bioactive component of lipopolysaccharide (LPS), thereby releasing the primary fatty acyl moiety.</text>
</comment>
<keyword evidence="1 4" id="KW-0378">Hydrolase</keyword>
<comment type="caution">
    <text evidence="4">The sequence shown here is derived from an EMBL/GenBank/DDBJ whole genome shotgun (WGS) entry which is preliminary data.</text>
</comment>
<dbReference type="EC" id="3.1.1.77" evidence="1"/>